<feature type="transmembrane region" description="Helical" evidence="6">
    <location>
        <begin position="6"/>
        <end position="25"/>
    </location>
</feature>
<feature type="transmembrane region" description="Helical" evidence="6">
    <location>
        <begin position="70"/>
        <end position="88"/>
    </location>
</feature>
<dbReference type="InterPro" id="IPR001123">
    <property type="entry name" value="LeuE-type"/>
</dbReference>
<evidence type="ECO:0000256" key="4">
    <source>
        <dbReference type="ARBA" id="ARBA00022989"/>
    </source>
</evidence>
<keyword evidence="2" id="KW-1003">Cell membrane</keyword>
<dbReference type="RefSeq" id="WP_324179798.1">
    <property type="nucleotide sequence ID" value="NZ_BAABAW010000007.1"/>
</dbReference>
<name>A0ABU5ZVD1_9FLAO</name>
<evidence type="ECO:0000256" key="6">
    <source>
        <dbReference type="SAM" id="Phobius"/>
    </source>
</evidence>
<dbReference type="PANTHER" id="PTHR30086:SF20">
    <property type="entry name" value="ARGININE EXPORTER PROTEIN ARGO-RELATED"/>
    <property type="match status" value="1"/>
</dbReference>
<keyword evidence="4 6" id="KW-1133">Transmembrane helix</keyword>
<feature type="transmembrane region" description="Helical" evidence="6">
    <location>
        <begin position="37"/>
        <end position="58"/>
    </location>
</feature>
<evidence type="ECO:0000313" key="8">
    <source>
        <dbReference type="Proteomes" id="UP001327027"/>
    </source>
</evidence>
<evidence type="ECO:0000313" key="7">
    <source>
        <dbReference type="EMBL" id="MEB3345768.1"/>
    </source>
</evidence>
<reference evidence="7 8" key="1">
    <citation type="journal article" date="2013" name="Int. J. Syst. Evol. Microbiol.">
        <title>Aquimarina gracilis sp. nov., isolated from the gut microflora of a mussel, Mytilus coruscus, and emended description of Aquimarina spongiae.</title>
        <authorList>
            <person name="Park S.C."/>
            <person name="Choe H.N."/>
            <person name="Baik K.S."/>
            <person name="Seong C.N."/>
        </authorList>
    </citation>
    <scope>NUCLEOTIDE SEQUENCE [LARGE SCALE GENOMIC DNA]</scope>
    <source>
        <strain evidence="7 8">PSC32</strain>
    </source>
</reference>
<accession>A0ABU5ZVD1</accession>
<comment type="subcellular location">
    <subcellularLocation>
        <location evidence="1">Cell membrane</location>
        <topology evidence="1">Multi-pass membrane protein</topology>
    </subcellularLocation>
</comment>
<dbReference type="PANTHER" id="PTHR30086">
    <property type="entry name" value="ARGININE EXPORTER PROTEIN ARGO"/>
    <property type="match status" value="1"/>
</dbReference>
<keyword evidence="3 6" id="KW-0812">Transmembrane</keyword>
<evidence type="ECO:0000256" key="2">
    <source>
        <dbReference type="ARBA" id="ARBA00022475"/>
    </source>
</evidence>
<keyword evidence="5 6" id="KW-0472">Membrane</keyword>
<gene>
    <name evidence="7" type="ORF">U6A24_09865</name>
</gene>
<dbReference type="Proteomes" id="UP001327027">
    <property type="component" value="Unassembled WGS sequence"/>
</dbReference>
<feature type="transmembrane region" description="Helical" evidence="6">
    <location>
        <begin position="175"/>
        <end position="196"/>
    </location>
</feature>
<evidence type="ECO:0000256" key="5">
    <source>
        <dbReference type="ARBA" id="ARBA00023136"/>
    </source>
</evidence>
<evidence type="ECO:0000256" key="1">
    <source>
        <dbReference type="ARBA" id="ARBA00004651"/>
    </source>
</evidence>
<protein>
    <submittedName>
        <fullName evidence="7">LysE family transporter</fullName>
    </submittedName>
</protein>
<dbReference type="Pfam" id="PF01810">
    <property type="entry name" value="LysE"/>
    <property type="match status" value="1"/>
</dbReference>
<organism evidence="7 8">
    <name type="scientific">Aquimarina gracilis</name>
    <dbReference type="NCBI Taxonomy" id="874422"/>
    <lineage>
        <taxon>Bacteria</taxon>
        <taxon>Pseudomonadati</taxon>
        <taxon>Bacteroidota</taxon>
        <taxon>Flavobacteriia</taxon>
        <taxon>Flavobacteriales</taxon>
        <taxon>Flavobacteriaceae</taxon>
        <taxon>Aquimarina</taxon>
    </lineage>
</organism>
<feature type="transmembrane region" description="Helical" evidence="6">
    <location>
        <begin position="108"/>
        <end position="129"/>
    </location>
</feature>
<sequence>MSFLEGFVIGLGMIIFIGPVFFLLLNSSFQWGAKAGVAVALGIIVSDIVCVALCYYGLSSFINVEGNRFWIGIVGGLILFILGMNYLLKKASIETDTSLNIKGIQTFFIKGFSVNFFNPFVFAVWISIVQYGKSKYYDQELLLVFLTAVLSGIFTTDLFKVFLSKKLKKFISLKRLTIFFRIAGIILILFSFRLVYLVW</sequence>
<dbReference type="EMBL" id="JAYKLX010000004">
    <property type="protein sequence ID" value="MEB3345768.1"/>
    <property type="molecule type" value="Genomic_DNA"/>
</dbReference>
<proteinExistence type="predicted"/>
<keyword evidence="8" id="KW-1185">Reference proteome</keyword>
<evidence type="ECO:0000256" key="3">
    <source>
        <dbReference type="ARBA" id="ARBA00022692"/>
    </source>
</evidence>
<comment type="caution">
    <text evidence="7">The sequence shown here is derived from an EMBL/GenBank/DDBJ whole genome shotgun (WGS) entry which is preliminary data.</text>
</comment>
<feature type="transmembrane region" description="Helical" evidence="6">
    <location>
        <begin position="141"/>
        <end position="163"/>
    </location>
</feature>